<proteinExistence type="predicted"/>
<evidence type="ECO:0000313" key="2">
    <source>
        <dbReference type="EMBL" id="RJP64858.1"/>
    </source>
</evidence>
<dbReference type="GO" id="GO:0016812">
    <property type="term" value="F:hydrolase activity, acting on carbon-nitrogen (but not peptide) bonds, in cyclic amides"/>
    <property type="evidence" value="ECO:0007669"/>
    <property type="project" value="TreeGrafter"/>
</dbReference>
<dbReference type="InterPro" id="IPR032466">
    <property type="entry name" value="Metal_Hydrolase"/>
</dbReference>
<protein>
    <submittedName>
        <fullName evidence="2">D-aminoacylase</fullName>
    </submittedName>
</protein>
<feature type="non-terminal residue" evidence="2">
    <location>
        <position position="521"/>
    </location>
</feature>
<dbReference type="InterPro" id="IPR011059">
    <property type="entry name" value="Metal-dep_hydrolase_composite"/>
</dbReference>
<comment type="caution">
    <text evidence="2">The sequence shown here is derived from an EMBL/GenBank/DDBJ whole genome shotgun (WGS) entry which is preliminary data.</text>
</comment>
<organism evidence="2 3">
    <name type="scientific">Candidatus Abyssobacteria bacterium SURF_17</name>
    <dbReference type="NCBI Taxonomy" id="2093361"/>
    <lineage>
        <taxon>Bacteria</taxon>
        <taxon>Pseudomonadati</taxon>
        <taxon>Candidatus Hydrogenedentota</taxon>
        <taxon>Candidatus Abyssobacteria</taxon>
    </lineage>
</organism>
<evidence type="ECO:0000259" key="1">
    <source>
        <dbReference type="Pfam" id="PF07969"/>
    </source>
</evidence>
<dbReference type="PANTHER" id="PTHR11647">
    <property type="entry name" value="HYDRANTOINASE/DIHYDROPYRIMIDINASE FAMILY MEMBER"/>
    <property type="match status" value="1"/>
</dbReference>
<accession>A0A419EPB0</accession>
<dbReference type="Proteomes" id="UP000285961">
    <property type="component" value="Unassembled WGS sequence"/>
</dbReference>
<dbReference type="PANTHER" id="PTHR11647:SF1">
    <property type="entry name" value="COLLAPSIN RESPONSE MEDIATOR PROTEIN"/>
    <property type="match status" value="1"/>
</dbReference>
<dbReference type="GO" id="GO:0005829">
    <property type="term" value="C:cytosol"/>
    <property type="evidence" value="ECO:0007669"/>
    <property type="project" value="TreeGrafter"/>
</dbReference>
<sequence length="521" mass="57328">MSSDVLIKNGMVIDGTGKPAVRGDVLIKDGRIEDVGLFPDAKAEKVIDASGLAVSPGFIDVHTHLDFFLPSARHATVLESWARQGVTTIVAGNCGLSPAPINHAYEDTVSTYWNFALPHDGLRYEWTTMAEFLDFLQRNGQAFNVAILTGHGLLRTNVMGFQARFAKPEEISAMKKMLRESLEAGSIGLSLGLYYVPGIFSNTDEIIEVASVLRDFDAPVVPHTRGMSETYAEAVQEVISVAEELQIPLHISHHGSFVRDDPSVMERATDAIKDAMKRGVRIGHDFIPYSTGSTALISLFPPEVFDGGLEKFFARLEDPLVRRRIVHGWETVVPAWPNWEHSWWTDNHYHNAFSSWSIICLSGFRSEKNRQFENLSVEQIAAALNKDPFETVFDLTLEEKGRLIVTGGTFDNPMDEDGVAQAVSDPNCSIATDIVGADFNSINPVAYGAFPKVLGRIARDAGVITQEEAVRKMTSLPAQQMGLKDRGVLRKGAHADVTVFDPKTVIDRASFGNPYQLPEGI</sequence>
<dbReference type="InterPro" id="IPR050378">
    <property type="entry name" value="Metallo-dep_Hydrolases_sf"/>
</dbReference>
<dbReference type="Gene3D" id="3.20.20.140">
    <property type="entry name" value="Metal-dependent hydrolases"/>
    <property type="match status" value="2"/>
</dbReference>
<gene>
    <name evidence="2" type="ORF">C4532_18610</name>
</gene>
<dbReference type="CDD" id="cd01297">
    <property type="entry name" value="D-aminoacylase"/>
    <property type="match status" value="1"/>
</dbReference>
<evidence type="ECO:0000313" key="3">
    <source>
        <dbReference type="Proteomes" id="UP000285961"/>
    </source>
</evidence>
<dbReference type="InterPro" id="IPR013108">
    <property type="entry name" value="Amidohydro_3"/>
</dbReference>
<dbReference type="EMBL" id="QZKI01000133">
    <property type="protein sequence ID" value="RJP64858.1"/>
    <property type="molecule type" value="Genomic_DNA"/>
</dbReference>
<feature type="domain" description="Amidohydrolase 3" evidence="1">
    <location>
        <begin position="419"/>
        <end position="508"/>
    </location>
</feature>
<dbReference type="SUPFAM" id="SSF51338">
    <property type="entry name" value="Composite domain of metallo-dependent hydrolases"/>
    <property type="match status" value="1"/>
</dbReference>
<reference evidence="2 3" key="1">
    <citation type="journal article" date="2017" name="ISME J.">
        <title>Energy and carbon metabolisms in a deep terrestrial subsurface fluid microbial community.</title>
        <authorList>
            <person name="Momper L."/>
            <person name="Jungbluth S.P."/>
            <person name="Lee M.D."/>
            <person name="Amend J.P."/>
        </authorList>
    </citation>
    <scope>NUCLEOTIDE SEQUENCE [LARGE SCALE GENOMIC DNA]</scope>
    <source>
        <strain evidence="2">SURF_17</strain>
    </source>
</reference>
<feature type="domain" description="Amidohydrolase 3" evidence="1">
    <location>
        <begin position="45"/>
        <end position="276"/>
    </location>
</feature>
<name>A0A419EPB0_9BACT</name>
<dbReference type="AlphaFoldDB" id="A0A419EPB0"/>
<dbReference type="SUPFAM" id="SSF51556">
    <property type="entry name" value="Metallo-dependent hydrolases"/>
    <property type="match status" value="1"/>
</dbReference>
<dbReference type="Pfam" id="PF07969">
    <property type="entry name" value="Amidohydro_3"/>
    <property type="match status" value="2"/>
</dbReference>